<comment type="caution">
    <text evidence="2">The sequence shown here is derived from an EMBL/GenBank/DDBJ whole genome shotgun (WGS) entry which is preliminary data.</text>
</comment>
<dbReference type="InterPro" id="IPR002500">
    <property type="entry name" value="PAPS_reduct_dom"/>
</dbReference>
<keyword evidence="3" id="KW-1185">Reference proteome</keyword>
<dbReference type="InterPro" id="IPR014729">
    <property type="entry name" value="Rossmann-like_a/b/a_fold"/>
</dbReference>
<dbReference type="SUPFAM" id="SSF52402">
    <property type="entry name" value="Adenine nucleotide alpha hydrolases-like"/>
    <property type="match status" value="1"/>
</dbReference>
<dbReference type="Pfam" id="PF01507">
    <property type="entry name" value="PAPS_reduct"/>
    <property type="match status" value="1"/>
</dbReference>
<name>A0A2S9I872_9GAMM</name>
<evidence type="ECO:0000259" key="1">
    <source>
        <dbReference type="Pfam" id="PF01507"/>
    </source>
</evidence>
<dbReference type="GO" id="GO:0003824">
    <property type="term" value="F:catalytic activity"/>
    <property type="evidence" value="ECO:0007669"/>
    <property type="project" value="InterPro"/>
</dbReference>
<organism evidence="2 3">
    <name type="scientific">Pantoea coffeiphila</name>
    <dbReference type="NCBI Taxonomy" id="1465635"/>
    <lineage>
        <taxon>Bacteria</taxon>
        <taxon>Pseudomonadati</taxon>
        <taxon>Pseudomonadota</taxon>
        <taxon>Gammaproteobacteria</taxon>
        <taxon>Enterobacterales</taxon>
        <taxon>Erwiniaceae</taxon>
        <taxon>Pantoea</taxon>
    </lineage>
</organism>
<sequence>MARPLSGRETIEAVRARQDKTLLAFSTGKDAVAAMLAIREHFEEVIPYYLYLIPGLEFVEESIAYYEKFFGVKIIQLPHPSLHRWLNNYMFQPPERCAVIEQAQLPTFDYSDIQRILVEQLALQKNILVADGVRAADSPMRRIAISTHGTISYKQFRYHPIWDWKSADLVNCFRLHRVRLTEDYKMFGRSFDGLDLRFLLPLKKHRPRDYQKILDWFPLADLEVFRWERANAA</sequence>
<dbReference type="Gene3D" id="3.40.50.620">
    <property type="entry name" value="HUPs"/>
    <property type="match status" value="1"/>
</dbReference>
<dbReference type="Proteomes" id="UP000239181">
    <property type="component" value="Unassembled WGS sequence"/>
</dbReference>
<gene>
    <name evidence="2" type="ORF">CQW29_18460</name>
</gene>
<evidence type="ECO:0000313" key="2">
    <source>
        <dbReference type="EMBL" id="PRD13989.1"/>
    </source>
</evidence>
<proteinExistence type="predicted"/>
<accession>A0A2S9I872</accession>
<dbReference type="OrthoDB" id="9774475at2"/>
<dbReference type="AlphaFoldDB" id="A0A2S9I872"/>
<feature type="domain" description="Phosphoadenosine phosphosulphate reductase" evidence="1">
    <location>
        <begin position="22"/>
        <end position="180"/>
    </location>
</feature>
<reference evidence="2 3" key="1">
    <citation type="submission" date="2017-10" db="EMBL/GenBank/DDBJ databases">
        <title>Draft genome of two endophytic bacteria isolated from 'guarana' Paullinia cupana (Mart.) Ducke.</title>
        <authorList>
            <person name="Siqueira K.A."/>
            <person name="Liotti R.G."/>
            <person name="Mendes T.A."/>
            <person name="Soares M.A."/>
        </authorList>
    </citation>
    <scope>NUCLEOTIDE SEQUENCE [LARGE SCALE GENOMIC DNA]</scope>
    <source>
        <strain evidence="2 3">342</strain>
    </source>
</reference>
<dbReference type="RefSeq" id="WP_105594208.1">
    <property type="nucleotide sequence ID" value="NZ_PDET01000014.1"/>
</dbReference>
<evidence type="ECO:0000313" key="3">
    <source>
        <dbReference type="Proteomes" id="UP000239181"/>
    </source>
</evidence>
<dbReference type="EMBL" id="PDET01000014">
    <property type="protein sequence ID" value="PRD13989.1"/>
    <property type="molecule type" value="Genomic_DNA"/>
</dbReference>
<protein>
    <submittedName>
        <fullName evidence="2">Phosphoadenosine phosphosulfate reductase</fullName>
    </submittedName>
</protein>